<proteinExistence type="predicted"/>
<dbReference type="Proteomes" id="UP000438991">
    <property type="component" value="Unassembled WGS sequence"/>
</dbReference>
<evidence type="ECO:0000313" key="2">
    <source>
        <dbReference type="Proteomes" id="UP000438991"/>
    </source>
</evidence>
<organism evidence="1 2">
    <name type="scientific">Rhodoplanes serenus</name>
    <dbReference type="NCBI Taxonomy" id="200615"/>
    <lineage>
        <taxon>Bacteria</taxon>
        <taxon>Pseudomonadati</taxon>
        <taxon>Pseudomonadota</taxon>
        <taxon>Alphaproteobacteria</taxon>
        <taxon>Hyphomicrobiales</taxon>
        <taxon>Nitrobacteraceae</taxon>
        <taxon>Rhodoplanes</taxon>
    </lineage>
</organism>
<name>A0A9X5ARE1_9BRAD</name>
<sequence>MRELNEFWHTLASRMIRDALSNGVEPELISESMLTVAIGHELSLKGFRELANDLGAIAGNFARQAEKVEKIAAAAGVSPTPSTTQPRRH</sequence>
<accession>A0A9X5ARE1</accession>
<protein>
    <submittedName>
        <fullName evidence="1">Uncharacterized protein</fullName>
    </submittedName>
</protein>
<comment type="caution">
    <text evidence="1">The sequence shown here is derived from an EMBL/GenBank/DDBJ whole genome shotgun (WGS) entry which is preliminary data.</text>
</comment>
<dbReference type="AlphaFoldDB" id="A0A9X5ARE1"/>
<gene>
    <name evidence="1" type="ORF">GJ689_07730</name>
</gene>
<reference evidence="1 2" key="1">
    <citation type="submission" date="2019-11" db="EMBL/GenBank/DDBJ databases">
        <title>Whole-genome sequence of Rhodoplanes serenus DSM 18633, type strain.</title>
        <authorList>
            <person name="Kyndt J.A."/>
            <person name="Meyer T.E."/>
        </authorList>
    </citation>
    <scope>NUCLEOTIDE SEQUENCE [LARGE SCALE GENOMIC DNA]</scope>
    <source>
        <strain evidence="1 2">DSM 18633</strain>
    </source>
</reference>
<dbReference type="EMBL" id="WNKV01000004">
    <property type="protein sequence ID" value="MTW16096.1"/>
    <property type="molecule type" value="Genomic_DNA"/>
</dbReference>
<evidence type="ECO:0000313" key="1">
    <source>
        <dbReference type="EMBL" id="MTW16096.1"/>
    </source>
</evidence>
<dbReference type="RefSeq" id="WP_155479141.1">
    <property type="nucleotide sequence ID" value="NZ_WNKV01000004.1"/>
</dbReference>